<protein>
    <recommendedName>
        <fullName evidence="3">Prevent-host-death protein</fullName>
    </recommendedName>
</protein>
<evidence type="ECO:0000313" key="2">
    <source>
        <dbReference type="EMBL" id="GAG41737.1"/>
    </source>
</evidence>
<dbReference type="SUPFAM" id="SSF143120">
    <property type="entry name" value="YefM-like"/>
    <property type="match status" value="1"/>
</dbReference>
<dbReference type="InterPro" id="IPR036165">
    <property type="entry name" value="YefM-like_sf"/>
</dbReference>
<dbReference type="NCBIfam" id="TIGR01552">
    <property type="entry name" value="phd_fam"/>
    <property type="match status" value="1"/>
</dbReference>
<reference evidence="2" key="1">
    <citation type="journal article" date="2014" name="Front. Microbiol.">
        <title>High frequency of phylogenetically diverse reductive dehalogenase-homologous genes in deep subseafloor sedimentary metagenomes.</title>
        <authorList>
            <person name="Kawai M."/>
            <person name="Futagami T."/>
            <person name="Toyoda A."/>
            <person name="Takaki Y."/>
            <person name="Nishi S."/>
            <person name="Hori S."/>
            <person name="Arai W."/>
            <person name="Tsubouchi T."/>
            <person name="Morono Y."/>
            <person name="Uchiyama I."/>
            <person name="Ito T."/>
            <person name="Fujiyama A."/>
            <person name="Inagaki F."/>
            <person name="Takami H."/>
        </authorList>
    </citation>
    <scope>NUCLEOTIDE SEQUENCE</scope>
    <source>
        <strain evidence="2">Expedition CK06-06</strain>
    </source>
</reference>
<organism evidence="2">
    <name type="scientific">marine sediment metagenome</name>
    <dbReference type="NCBI Taxonomy" id="412755"/>
    <lineage>
        <taxon>unclassified sequences</taxon>
        <taxon>metagenomes</taxon>
        <taxon>ecological metagenomes</taxon>
    </lineage>
</organism>
<comment type="caution">
    <text evidence="2">The sequence shown here is derived from an EMBL/GenBank/DDBJ whole genome shotgun (WGS) entry which is preliminary data.</text>
</comment>
<evidence type="ECO:0000256" key="1">
    <source>
        <dbReference type="ARBA" id="ARBA00009981"/>
    </source>
</evidence>
<dbReference type="EMBL" id="BARS01042474">
    <property type="protein sequence ID" value="GAG41737.1"/>
    <property type="molecule type" value="Genomic_DNA"/>
</dbReference>
<dbReference type="AlphaFoldDB" id="X0Y300"/>
<evidence type="ECO:0008006" key="3">
    <source>
        <dbReference type="Google" id="ProtNLM"/>
    </source>
</evidence>
<sequence>MKFVGIRDFRNKSAKVWEELNIEKEIIITSNGKPIAILSSTSEENLEENLSAFRRSRAIKAVTELQKKSVEKGTDEITLDEINTEIKAERSKHYR</sequence>
<name>X0Y300_9ZZZZ</name>
<dbReference type="Pfam" id="PF02604">
    <property type="entry name" value="PhdYeFM_antitox"/>
    <property type="match status" value="1"/>
</dbReference>
<gene>
    <name evidence="2" type="ORF">S01H1_64439</name>
</gene>
<proteinExistence type="inferred from homology"/>
<dbReference type="InterPro" id="IPR006442">
    <property type="entry name" value="Antitoxin_Phd/YefM"/>
</dbReference>
<comment type="similarity">
    <text evidence="1">Belongs to the phD/YefM antitoxin family.</text>
</comment>
<accession>X0Y300</accession>